<evidence type="ECO:0000313" key="2">
    <source>
        <dbReference type="EMBL" id="AJK27421.1"/>
    </source>
</evidence>
<organism evidence="2 3">
    <name type="scientific">Mycobacterium phage Kratio</name>
    <dbReference type="NCBI Taxonomy" id="1606763"/>
    <lineage>
        <taxon>Viruses</taxon>
        <taxon>Duplodnaviria</taxon>
        <taxon>Heunggongvirae</taxon>
        <taxon>Uroviricota</taxon>
        <taxon>Caudoviricetes</taxon>
        <taxon>Weiservirinae</taxon>
        <taxon>Kratiovirus</taxon>
        <taxon>Kratiovirus kratio</taxon>
    </lineage>
</organism>
<evidence type="ECO:0000313" key="3">
    <source>
        <dbReference type="Proteomes" id="UP000032126"/>
    </source>
</evidence>
<gene>
    <name evidence="2" type="ORF">PBI_KRATIO_92</name>
</gene>
<dbReference type="RefSeq" id="YP_009212838.1">
    <property type="nucleotide sequence ID" value="NC_028947.1"/>
</dbReference>
<name>A0A0C5AAN8_9CAUD</name>
<dbReference type="Proteomes" id="UP000032126">
    <property type="component" value="Segment"/>
</dbReference>
<dbReference type="KEGG" id="vg:26639336"/>
<dbReference type="EMBL" id="KM923971">
    <property type="protein sequence ID" value="AJK27421.1"/>
    <property type="molecule type" value="Genomic_DNA"/>
</dbReference>
<keyword evidence="3" id="KW-1185">Reference proteome</keyword>
<feature type="coiled-coil region" evidence="1">
    <location>
        <begin position="46"/>
        <end position="76"/>
    </location>
</feature>
<keyword evidence="1" id="KW-0175">Coiled coil</keyword>
<reference evidence="2 3" key="1">
    <citation type="submission" date="2014-10" db="EMBL/GenBank/DDBJ databases">
        <authorList>
            <person name="Franco-Moreira L.J."/>
            <person name="Acosta-Bonilla D."/>
            <person name="Alvarado-Vega D.L."/>
            <person name="Berrios-Pagan L.R."/>
            <person name="Burgos-Santana G."/>
            <person name="Collazo-Rodriguez B.J."/>
            <person name="Cordero-Bernard G."/>
            <person name="Cotto-Rosario A."/>
            <person name="Dominguez-Rodriguez E."/>
            <person name="Figueroa-Negron P."/>
            <person name="Huertas-de-Jesus N.A."/>
            <person name="Leon-Rivera A."/>
            <person name="Llavona-Cartagena I.G."/>
            <person name="Machin-Rivera R."/>
            <person name="Maldonado-Rodriguez J.M."/>
            <person name="Maldonado-Vazquez N."/>
            <person name="Melendez-Rodriguez N."/>
            <person name="Merced-Carire N.D."/>
            <person name="Mora-Marrero P.M."/>
            <person name="Negron-Cruz N."/>
            <person name="Nieves-Mendez L."/>
            <person name="Pereira-Torres T.N."/>
            <person name="Perez-Otero J."/>
            <person name="Ramos-Gonzalez J."/>
            <person name="Ramos-Rivera M."/>
            <person name="Reyes-Aponte A.J."/>
            <person name="Rivera-Burgos M."/>
            <person name="Rodriguez-Arriaga L."/>
            <person name="Sanchez-Collazo M."/>
            <person name="Soto-Diaz O.R."/>
            <person name="Suarez-Marquez A.M."/>
            <person name="Velazquez-Fernandez A.L."/>
            <person name="Vives-Matos I."/>
            <person name="Rubin M.R."/>
            <person name="Vazquez E."/>
            <person name="Wang X."/>
            <person name="Crowell R."/>
            <person name="Bostrom M.A."/>
            <person name="Burke M."/>
            <person name="Wright G.M."/>
            <person name="Gregory S.G."/>
            <person name="Colman S.D."/>
            <person name="Anders K.R."/>
            <person name="Braun M.A."/>
            <person name="Delesalle V.A."/>
            <person name="Hughes L.E."/>
            <person name="Ware V.C."/>
            <person name="Bradley K.W."/>
            <person name="Barker L.P."/>
            <person name="Asai D.J."/>
            <person name="Bowman C.A."/>
            <person name="Russell D.A."/>
            <person name="Pope W.H."/>
            <person name="Jacobs-Sera D."/>
            <person name="Hendrix R.W."/>
            <person name="Hatfull G.F."/>
        </authorList>
    </citation>
    <scope>NUCLEOTIDE SEQUENCE [LARGE SCALE GENOMIC DNA]</scope>
</reference>
<protein>
    <submittedName>
        <fullName evidence="2">Uncharacterized protein</fullName>
    </submittedName>
</protein>
<dbReference type="OrthoDB" id="41090at10239"/>
<evidence type="ECO:0000256" key="1">
    <source>
        <dbReference type="SAM" id="Coils"/>
    </source>
</evidence>
<sequence>MNKTAQQMLDAILGMNRSRAERRADELATVDRAHEHCARLQAEARAALAAGDLQAAEDLLNRAEAANRAARHYIRRASRIR</sequence>
<accession>A0A0C5AAN8</accession>
<proteinExistence type="predicted"/>
<dbReference type="GeneID" id="26639336"/>